<dbReference type="InterPro" id="IPR016181">
    <property type="entry name" value="Acyl_CoA_acyltransferase"/>
</dbReference>
<dbReference type="EMBL" id="CP040626">
    <property type="protein sequence ID" value="QMW90915.1"/>
    <property type="molecule type" value="Genomic_DNA"/>
</dbReference>
<dbReference type="PROSITE" id="PS51186">
    <property type="entry name" value="GNAT"/>
    <property type="match status" value="1"/>
</dbReference>
<reference evidence="2 4" key="1">
    <citation type="submission" date="2019-05" db="EMBL/GenBank/DDBJ databases">
        <authorList>
            <person name="Schori C."/>
            <person name="Ahrens C."/>
        </authorList>
    </citation>
    <scope>NUCLEOTIDE SEQUENCE [LARGE SCALE GENOMIC DNA]</scope>
    <source>
        <strain evidence="2 4">DSM 10702</strain>
    </source>
</reference>
<dbReference type="RefSeq" id="WP_035764089.1">
    <property type="nucleotide sequence ID" value="NZ_AP019716.1"/>
</dbReference>
<accession>A0A6N3H1L0</accession>
<feature type="domain" description="N-acetyltransferase" evidence="1">
    <location>
        <begin position="113"/>
        <end position="232"/>
    </location>
</feature>
<dbReference type="AlphaFoldDB" id="A0A6N3H1L0"/>
<evidence type="ECO:0000313" key="4">
    <source>
        <dbReference type="Proteomes" id="UP000515243"/>
    </source>
</evidence>
<name>A0A6N3H1L0_CLOBU</name>
<dbReference type="SUPFAM" id="SSF55729">
    <property type="entry name" value="Acyl-CoA N-acyltransferases (Nat)"/>
    <property type="match status" value="1"/>
</dbReference>
<dbReference type="EMBL" id="CACRTU010000042">
    <property type="protein sequence ID" value="VYU70233.1"/>
    <property type="molecule type" value="Genomic_DNA"/>
</dbReference>
<evidence type="ECO:0000259" key="1">
    <source>
        <dbReference type="PROSITE" id="PS51186"/>
    </source>
</evidence>
<dbReference type="Proteomes" id="UP000515243">
    <property type="component" value="Chromosome 1"/>
</dbReference>
<gene>
    <name evidence="3" type="ORF">CBLFYP62_03434</name>
    <name evidence="2" type="ORF">FF104_08040</name>
</gene>
<evidence type="ECO:0000313" key="2">
    <source>
        <dbReference type="EMBL" id="QMW90915.1"/>
    </source>
</evidence>
<dbReference type="InterPro" id="IPR013653">
    <property type="entry name" value="GCN5-like_dom"/>
</dbReference>
<sequence length="232" mass="26914">MKKDKAIKYLIKNILLNIGMIEPIRRCTAEILYAEIDGVLIREKKSNAYMISVDDFEIGRKLIDTIEESSLIVSHQQFMVDYILNRFKLTKSLECVQAVYMSRKKLPVKKYELEINKLKVEQIKLILEHYDKLSINEIEILLKNGKIFGGYKNGKLIGFVGNHLEGSIGLLEVFPQYRCLGYGTILESYIINKMIDESLVPFAQIEIDNKESMILQTKLGFEISKDCLYWIF</sequence>
<reference evidence="3" key="2">
    <citation type="submission" date="2019-11" db="EMBL/GenBank/DDBJ databases">
        <authorList>
            <person name="Feng L."/>
        </authorList>
    </citation>
    <scope>NUCLEOTIDE SEQUENCE</scope>
    <source>
        <strain evidence="3">CButyricumLFYP62</strain>
    </source>
</reference>
<dbReference type="GO" id="GO:0016747">
    <property type="term" value="F:acyltransferase activity, transferring groups other than amino-acyl groups"/>
    <property type="evidence" value="ECO:0007669"/>
    <property type="project" value="InterPro"/>
</dbReference>
<dbReference type="GeneID" id="92944108"/>
<dbReference type="Gene3D" id="3.40.630.30">
    <property type="match status" value="1"/>
</dbReference>
<protein>
    <submittedName>
        <fullName evidence="3">FR47-like protein</fullName>
    </submittedName>
    <submittedName>
        <fullName evidence="2">GNAT family N-acetyltransferase</fullName>
    </submittedName>
</protein>
<evidence type="ECO:0000313" key="3">
    <source>
        <dbReference type="EMBL" id="VYU70233.1"/>
    </source>
</evidence>
<organism evidence="3">
    <name type="scientific">Clostridium butyricum</name>
    <dbReference type="NCBI Taxonomy" id="1492"/>
    <lineage>
        <taxon>Bacteria</taxon>
        <taxon>Bacillati</taxon>
        <taxon>Bacillota</taxon>
        <taxon>Clostridia</taxon>
        <taxon>Eubacteriales</taxon>
        <taxon>Clostridiaceae</taxon>
        <taxon>Clostridium</taxon>
    </lineage>
</organism>
<proteinExistence type="predicted"/>
<dbReference type="InterPro" id="IPR000182">
    <property type="entry name" value="GNAT_dom"/>
</dbReference>
<dbReference type="Pfam" id="PF08445">
    <property type="entry name" value="FR47"/>
    <property type="match status" value="1"/>
</dbReference>